<feature type="transmembrane region" description="Helical" evidence="1">
    <location>
        <begin position="111"/>
        <end position="130"/>
    </location>
</feature>
<protein>
    <submittedName>
        <fullName evidence="2">Transmembrane protein, putative</fullName>
    </submittedName>
</protein>
<organism evidence="2 3">
    <name type="scientific">Tetrahymena thermophila (strain SB210)</name>
    <dbReference type="NCBI Taxonomy" id="312017"/>
    <lineage>
        <taxon>Eukaryota</taxon>
        <taxon>Sar</taxon>
        <taxon>Alveolata</taxon>
        <taxon>Ciliophora</taxon>
        <taxon>Intramacronucleata</taxon>
        <taxon>Oligohymenophorea</taxon>
        <taxon>Hymenostomatida</taxon>
        <taxon>Tetrahymenina</taxon>
        <taxon>Tetrahymenidae</taxon>
        <taxon>Tetrahymena</taxon>
    </lineage>
</organism>
<name>W7XFJ7_TETTS</name>
<dbReference type="EMBL" id="GG662857">
    <property type="protein sequence ID" value="EWS76622.1"/>
    <property type="molecule type" value="Genomic_DNA"/>
</dbReference>
<dbReference type="GeneID" id="24437779"/>
<keyword evidence="1 2" id="KW-0812">Transmembrane</keyword>
<keyword evidence="3" id="KW-1185">Reference proteome</keyword>
<evidence type="ECO:0000313" key="2">
    <source>
        <dbReference type="EMBL" id="EWS76622.1"/>
    </source>
</evidence>
<dbReference type="AlphaFoldDB" id="W7XFJ7"/>
<dbReference type="InParanoid" id="W7XFJ7"/>
<feature type="transmembrane region" description="Helical" evidence="1">
    <location>
        <begin position="41"/>
        <end position="61"/>
    </location>
</feature>
<reference evidence="3" key="1">
    <citation type="journal article" date="2006" name="PLoS Biol.">
        <title>Macronuclear genome sequence of the ciliate Tetrahymena thermophila, a model eukaryote.</title>
        <authorList>
            <person name="Eisen J.A."/>
            <person name="Coyne R.S."/>
            <person name="Wu M."/>
            <person name="Wu D."/>
            <person name="Thiagarajan M."/>
            <person name="Wortman J.R."/>
            <person name="Badger J.H."/>
            <person name="Ren Q."/>
            <person name="Amedeo P."/>
            <person name="Jones K.M."/>
            <person name="Tallon L.J."/>
            <person name="Delcher A.L."/>
            <person name="Salzberg S.L."/>
            <person name="Silva J.C."/>
            <person name="Haas B.J."/>
            <person name="Majoros W.H."/>
            <person name="Farzad M."/>
            <person name="Carlton J.M."/>
            <person name="Smith R.K. Jr."/>
            <person name="Garg J."/>
            <person name="Pearlman R.E."/>
            <person name="Karrer K.M."/>
            <person name="Sun L."/>
            <person name="Manning G."/>
            <person name="Elde N.C."/>
            <person name="Turkewitz A.P."/>
            <person name="Asai D.J."/>
            <person name="Wilkes D.E."/>
            <person name="Wang Y."/>
            <person name="Cai H."/>
            <person name="Collins K."/>
            <person name="Stewart B.A."/>
            <person name="Lee S.R."/>
            <person name="Wilamowska K."/>
            <person name="Weinberg Z."/>
            <person name="Ruzzo W.L."/>
            <person name="Wloga D."/>
            <person name="Gaertig J."/>
            <person name="Frankel J."/>
            <person name="Tsao C.-C."/>
            <person name="Gorovsky M.A."/>
            <person name="Keeling P.J."/>
            <person name="Waller R.F."/>
            <person name="Patron N.J."/>
            <person name="Cherry J.M."/>
            <person name="Stover N.A."/>
            <person name="Krieger C.J."/>
            <person name="del Toro C."/>
            <person name="Ryder H.F."/>
            <person name="Williamson S.C."/>
            <person name="Barbeau R.A."/>
            <person name="Hamilton E.P."/>
            <person name="Orias E."/>
        </authorList>
    </citation>
    <scope>NUCLEOTIDE SEQUENCE [LARGE SCALE GENOMIC DNA]</scope>
    <source>
        <strain evidence="3">SB210</strain>
    </source>
</reference>
<keyword evidence="1" id="KW-0472">Membrane</keyword>
<evidence type="ECO:0000256" key="1">
    <source>
        <dbReference type="SAM" id="Phobius"/>
    </source>
</evidence>
<accession>W7XFJ7</accession>
<dbReference type="KEGG" id="tet:TTHERM_000197949"/>
<gene>
    <name evidence="2" type="ORF">TTHERM_000197949</name>
</gene>
<proteinExistence type="predicted"/>
<evidence type="ECO:0000313" key="3">
    <source>
        <dbReference type="Proteomes" id="UP000009168"/>
    </source>
</evidence>
<sequence>MFIEDIFLIISKKYTLEIVFSRRSKLPSLQKSCFLMFKCSFQLTLLFILMKMITLTIVQFINTQILQKVKKEVLFPLIVFYKVTILIIRVLHQKRSQYAFQVRLPQMLHYFLFQFLSVAKRIKISFLFLYKA</sequence>
<feature type="transmembrane region" description="Helical" evidence="1">
    <location>
        <begin position="73"/>
        <end position="91"/>
    </location>
</feature>
<dbReference type="Proteomes" id="UP000009168">
    <property type="component" value="Unassembled WGS sequence"/>
</dbReference>
<dbReference type="RefSeq" id="XP_012650790.1">
    <property type="nucleotide sequence ID" value="XM_012795336.1"/>
</dbReference>
<keyword evidence="1" id="KW-1133">Transmembrane helix</keyword>